<comment type="function">
    <text evidence="7">Catalyzes the ATP-dependent phosphorylation of L-homoserine to L-homoserine phosphate.</text>
</comment>
<comment type="pathway">
    <text evidence="7">Amino-acid biosynthesis; L-threonine biosynthesis; L-threonine from L-aspartate: step 4/5.</text>
</comment>
<dbReference type="GO" id="GO:0005524">
    <property type="term" value="F:ATP binding"/>
    <property type="evidence" value="ECO:0007669"/>
    <property type="project" value="UniProtKB-UniRule"/>
</dbReference>
<evidence type="ECO:0000256" key="4">
    <source>
        <dbReference type="ARBA" id="ARBA00022741"/>
    </source>
</evidence>
<keyword evidence="6 7" id="KW-0067">ATP-binding</keyword>
<evidence type="ECO:0000313" key="11">
    <source>
        <dbReference type="EMBL" id="KFI59069.1"/>
    </source>
</evidence>
<evidence type="ECO:0000259" key="10">
    <source>
        <dbReference type="Pfam" id="PF08544"/>
    </source>
</evidence>
<gene>
    <name evidence="7" type="primary">thrB</name>
    <name evidence="11" type="ORF">BGLCM_0653</name>
</gene>
<evidence type="ECO:0000256" key="3">
    <source>
        <dbReference type="ARBA" id="ARBA00022697"/>
    </source>
</evidence>
<feature type="domain" description="GHMP kinase N-terminal" evidence="9">
    <location>
        <begin position="95"/>
        <end position="180"/>
    </location>
</feature>
<dbReference type="OrthoDB" id="9769912at2"/>
<sequence>MMVQSETTQESAAAVTDVAAVKDVAGAVSATKEPVCEHVHVRVPATSANLGSGFDTLGLGLEYFDDLDFTLTGADVQVDIEGEGAQTLPRDASHLVVKSFLTACERLGLGRPGVRLQCVNRIPQARGMGSSAEAIAAGVSAAAAFAGKRTEQGDLDRDWVFAVAAELEGHPDNVAPAVYGSMTASWSVDAAGFRTISYPVAPTMLACVFIPNFELSTSAARQVLPTEVPFSDAIANVSHVALMPAAMAGGAQANKLLFDATQDALHQPYRLTLMEPSAALIATMRQVGYAACVSGAGPCVLVLHDCAGSSMDDVSQAIDAAAREHLDSGIWRVLHLPINTTGVHVD</sequence>
<organism evidence="11 12">
    <name type="scientific">Bifidobacterium gallicum DSM 20093 = LMG 11596</name>
    <dbReference type="NCBI Taxonomy" id="561180"/>
    <lineage>
        <taxon>Bacteria</taxon>
        <taxon>Bacillati</taxon>
        <taxon>Actinomycetota</taxon>
        <taxon>Actinomycetes</taxon>
        <taxon>Bifidobacteriales</taxon>
        <taxon>Bifidobacteriaceae</taxon>
        <taxon>Bifidobacterium</taxon>
    </lineage>
</organism>
<comment type="caution">
    <text evidence="7">Lacks conserved residue(s) required for the propagation of feature annotation.</text>
</comment>
<dbReference type="GO" id="GO:0009088">
    <property type="term" value="P:threonine biosynthetic process"/>
    <property type="evidence" value="ECO:0007669"/>
    <property type="project" value="UniProtKB-UniRule"/>
</dbReference>
<dbReference type="EMBL" id="JGYW01000004">
    <property type="protein sequence ID" value="KFI59069.1"/>
    <property type="molecule type" value="Genomic_DNA"/>
</dbReference>
<keyword evidence="7" id="KW-0963">Cytoplasm</keyword>
<dbReference type="InterPro" id="IPR000870">
    <property type="entry name" value="Homoserine_kinase"/>
</dbReference>
<dbReference type="InterPro" id="IPR036554">
    <property type="entry name" value="GHMP_kinase_C_sf"/>
</dbReference>
<dbReference type="Gene3D" id="3.30.70.890">
    <property type="entry name" value="GHMP kinase, C-terminal domain"/>
    <property type="match status" value="1"/>
</dbReference>
<dbReference type="EC" id="2.7.1.39" evidence="7 8"/>
<reference evidence="11 12" key="1">
    <citation type="submission" date="2014-03" db="EMBL/GenBank/DDBJ databases">
        <title>Genomics of Bifidobacteria.</title>
        <authorList>
            <person name="Ventura M."/>
            <person name="Milani C."/>
            <person name="Lugli G.A."/>
        </authorList>
    </citation>
    <scope>NUCLEOTIDE SEQUENCE [LARGE SCALE GENOMIC DNA]</scope>
    <source>
        <strain evidence="11 12">LMG 11596</strain>
    </source>
</reference>
<dbReference type="Pfam" id="PF08544">
    <property type="entry name" value="GHMP_kinases_C"/>
    <property type="match status" value="1"/>
</dbReference>
<dbReference type="InterPro" id="IPR014721">
    <property type="entry name" value="Ribsml_uS5_D2-typ_fold_subgr"/>
</dbReference>
<proteinExistence type="inferred from homology"/>
<accession>A0A087AJW9</accession>
<dbReference type="InterPro" id="IPR006204">
    <property type="entry name" value="GHMP_kinase_N_dom"/>
</dbReference>
<evidence type="ECO:0000256" key="1">
    <source>
        <dbReference type="ARBA" id="ARBA00022605"/>
    </source>
</evidence>
<dbReference type="Gene3D" id="3.30.230.10">
    <property type="match status" value="1"/>
</dbReference>
<keyword evidence="3 7" id="KW-0791">Threonine biosynthesis</keyword>
<comment type="similarity">
    <text evidence="7">Belongs to the GHMP kinase family. Homoserine kinase subfamily.</text>
</comment>
<feature type="domain" description="GHMP kinase C-terminal" evidence="10">
    <location>
        <begin position="255"/>
        <end position="321"/>
    </location>
</feature>
<dbReference type="RefSeq" id="WP_148401486.1">
    <property type="nucleotide sequence ID" value="NZ_JGYW01000004.1"/>
</dbReference>
<evidence type="ECO:0000313" key="12">
    <source>
        <dbReference type="Proteomes" id="UP000029074"/>
    </source>
</evidence>
<protein>
    <recommendedName>
        <fullName evidence="7 8">Homoserine kinase</fullName>
        <shortName evidence="7">HK</shortName>
        <shortName evidence="7">HSK</shortName>
        <ecNumber evidence="7 8">2.7.1.39</ecNumber>
    </recommendedName>
</protein>
<comment type="caution">
    <text evidence="11">The sequence shown here is derived from an EMBL/GenBank/DDBJ whole genome shotgun (WGS) entry which is preliminary data.</text>
</comment>
<keyword evidence="12" id="KW-1185">Reference proteome</keyword>
<evidence type="ECO:0000256" key="6">
    <source>
        <dbReference type="ARBA" id="ARBA00022840"/>
    </source>
</evidence>
<keyword evidence="2 7" id="KW-0808">Transferase</keyword>
<evidence type="ECO:0000259" key="9">
    <source>
        <dbReference type="Pfam" id="PF00288"/>
    </source>
</evidence>
<keyword evidence="5 7" id="KW-0418">Kinase</keyword>
<dbReference type="PIRSF" id="PIRSF000676">
    <property type="entry name" value="Homoser_kin"/>
    <property type="match status" value="1"/>
</dbReference>
<keyword evidence="1 7" id="KW-0028">Amino-acid biosynthesis</keyword>
<dbReference type="InterPro" id="IPR013750">
    <property type="entry name" value="GHMP_kinase_C_dom"/>
</dbReference>
<dbReference type="Proteomes" id="UP000029074">
    <property type="component" value="Unassembled WGS sequence"/>
</dbReference>
<dbReference type="NCBIfam" id="TIGR00191">
    <property type="entry name" value="thrB"/>
    <property type="match status" value="1"/>
</dbReference>
<comment type="subcellular location">
    <subcellularLocation>
        <location evidence="7">Cytoplasm</location>
    </subcellularLocation>
</comment>
<dbReference type="SUPFAM" id="SSF55060">
    <property type="entry name" value="GHMP Kinase, C-terminal domain"/>
    <property type="match status" value="1"/>
</dbReference>
<dbReference type="PANTHER" id="PTHR20861:SF1">
    <property type="entry name" value="HOMOSERINE KINASE"/>
    <property type="match status" value="1"/>
</dbReference>
<dbReference type="SUPFAM" id="SSF54211">
    <property type="entry name" value="Ribosomal protein S5 domain 2-like"/>
    <property type="match status" value="1"/>
</dbReference>
<evidence type="ECO:0000256" key="7">
    <source>
        <dbReference type="HAMAP-Rule" id="MF_00384"/>
    </source>
</evidence>
<dbReference type="GO" id="GO:0005737">
    <property type="term" value="C:cytoplasm"/>
    <property type="evidence" value="ECO:0007669"/>
    <property type="project" value="UniProtKB-SubCell"/>
</dbReference>
<evidence type="ECO:0000256" key="2">
    <source>
        <dbReference type="ARBA" id="ARBA00022679"/>
    </source>
</evidence>
<dbReference type="HAMAP" id="MF_00384">
    <property type="entry name" value="Homoser_kinase"/>
    <property type="match status" value="1"/>
</dbReference>
<dbReference type="UniPathway" id="UPA00050">
    <property type="reaction ID" value="UER00064"/>
</dbReference>
<dbReference type="GO" id="GO:0004413">
    <property type="term" value="F:homoserine kinase activity"/>
    <property type="evidence" value="ECO:0007669"/>
    <property type="project" value="UniProtKB-UniRule"/>
</dbReference>
<dbReference type="Pfam" id="PF00288">
    <property type="entry name" value="GHMP_kinases_N"/>
    <property type="match status" value="1"/>
</dbReference>
<dbReference type="InterPro" id="IPR020568">
    <property type="entry name" value="Ribosomal_Su5_D2-typ_SF"/>
</dbReference>
<name>A0A087AJW9_9BIFI</name>
<dbReference type="PRINTS" id="PR00958">
    <property type="entry name" value="HOMSERKINASE"/>
</dbReference>
<comment type="catalytic activity">
    <reaction evidence="7">
        <text>L-homoserine + ATP = O-phospho-L-homoserine + ADP + H(+)</text>
        <dbReference type="Rhea" id="RHEA:13985"/>
        <dbReference type="ChEBI" id="CHEBI:15378"/>
        <dbReference type="ChEBI" id="CHEBI:30616"/>
        <dbReference type="ChEBI" id="CHEBI:57476"/>
        <dbReference type="ChEBI" id="CHEBI:57590"/>
        <dbReference type="ChEBI" id="CHEBI:456216"/>
        <dbReference type="EC" id="2.7.1.39"/>
    </reaction>
</comment>
<dbReference type="PANTHER" id="PTHR20861">
    <property type="entry name" value="HOMOSERINE/4-DIPHOSPHOCYTIDYL-2-C-METHYL-D-ERYTHRITOL KINASE"/>
    <property type="match status" value="1"/>
</dbReference>
<keyword evidence="4 7" id="KW-0547">Nucleotide-binding</keyword>
<evidence type="ECO:0000256" key="8">
    <source>
        <dbReference type="NCBIfam" id="TIGR00191"/>
    </source>
</evidence>
<evidence type="ECO:0000256" key="5">
    <source>
        <dbReference type="ARBA" id="ARBA00022777"/>
    </source>
</evidence>
<dbReference type="AlphaFoldDB" id="A0A087AJW9"/>